<dbReference type="STRING" id="1220589.CD32_05455"/>
<keyword evidence="1" id="KW-1133">Transmembrane helix</keyword>
<keyword evidence="1" id="KW-0812">Transmembrane</keyword>
<sequence>MYCPNCGTDIDKNAEVCVNCGVNVLKFNSQTVPVDDRSNIWVNLLSLCCFPLLGIIMFFVWKEKQPKAAKSALIFGLIGIGISIIFSIIMFVLGFAAEMMNNDSYYYY</sequence>
<evidence type="ECO:0000313" key="3">
    <source>
        <dbReference type="EMBL" id="KGR86782.1"/>
    </source>
</evidence>
<dbReference type="AlphaFoldDB" id="A0A0A3JIJ4"/>
<accession>A0A0A3JIJ4</accession>
<keyword evidence="4" id="KW-1185">Reference proteome</keyword>
<feature type="domain" description="Zinc-ribbon" evidence="2">
    <location>
        <begin position="2"/>
        <end position="21"/>
    </location>
</feature>
<dbReference type="OrthoDB" id="90521at2"/>
<reference evidence="3 4" key="1">
    <citation type="submission" date="2014-02" db="EMBL/GenBank/DDBJ databases">
        <title>Draft genome sequence of Lysinibacillus odysseyi NBRC 100172.</title>
        <authorList>
            <person name="Zhang F."/>
            <person name="Wang G."/>
            <person name="Zhang L."/>
        </authorList>
    </citation>
    <scope>NUCLEOTIDE SEQUENCE [LARGE SCALE GENOMIC DNA]</scope>
    <source>
        <strain evidence="3 4">NBRC 100172</strain>
    </source>
</reference>
<dbReference type="InterPro" id="IPR026870">
    <property type="entry name" value="Zinc_ribbon_dom"/>
</dbReference>
<keyword evidence="1" id="KW-0472">Membrane</keyword>
<dbReference type="eggNOG" id="ENOG5033BBA">
    <property type="taxonomic scope" value="Bacteria"/>
</dbReference>
<proteinExistence type="predicted"/>
<organism evidence="3 4">
    <name type="scientific">Lysinibacillus odysseyi 34hs-1 = NBRC 100172</name>
    <dbReference type="NCBI Taxonomy" id="1220589"/>
    <lineage>
        <taxon>Bacteria</taxon>
        <taxon>Bacillati</taxon>
        <taxon>Bacillota</taxon>
        <taxon>Bacilli</taxon>
        <taxon>Bacillales</taxon>
        <taxon>Bacillaceae</taxon>
        <taxon>Lysinibacillus</taxon>
    </lineage>
</organism>
<evidence type="ECO:0000256" key="1">
    <source>
        <dbReference type="SAM" id="Phobius"/>
    </source>
</evidence>
<feature type="transmembrane region" description="Helical" evidence="1">
    <location>
        <begin position="73"/>
        <end position="97"/>
    </location>
</feature>
<dbReference type="RefSeq" id="WP_036152108.1">
    <property type="nucleotide sequence ID" value="NZ_AVCX01000011.1"/>
</dbReference>
<name>A0A0A3JIJ4_9BACI</name>
<feature type="transmembrane region" description="Helical" evidence="1">
    <location>
        <begin position="40"/>
        <end position="61"/>
    </location>
</feature>
<dbReference type="Pfam" id="PF13240">
    <property type="entry name" value="Zn_Ribbon_1"/>
    <property type="match status" value="1"/>
</dbReference>
<dbReference type="EMBL" id="JPVP01000050">
    <property type="protein sequence ID" value="KGR86782.1"/>
    <property type="molecule type" value="Genomic_DNA"/>
</dbReference>
<evidence type="ECO:0000313" key="4">
    <source>
        <dbReference type="Proteomes" id="UP000030437"/>
    </source>
</evidence>
<protein>
    <recommendedName>
        <fullName evidence="2">Zinc-ribbon domain-containing protein</fullName>
    </recommendedName>
</protein>
<evidence type="ECO:0000259" key="2">
    <source>
        <dbReference type="Pfam" id="PF13240"/>
    </source>
</evidence>
<comment type="caution">
    <text evidence="3">The sequence shown here is derived from an EMBL/GenBank/DDBJ whole genome shotgun (WGS) entry which is preliminary data.</text>
</comment>
<dbReference type="Proteomes" id="UP000030437">
    <property type="component" value="Unassembled WGS sequence"/>
</dbReference>
<gene>
    <name evidence="3" type="ORF">CD32_05455</name>
</gene>